<dbReference type="AlphaFoldDB" id="A0A0D3DS51"/>
<proteinExistence type="predicted"/>
<dbReference type="InterPro" id="IPR029058">
    <property type="entry name" value="AB_hydrolase_fold"/>
</dbReference>
<reference evidence="1" key="2">
    <citation type="submission" date="2015-03" db="UniProtKB">
        <authorList>
            <consortium name="EnsemblPlants"/>
        </authorList>
    </citation>
    <scope>IDENTIFICATION</scope>
</reference>
<evidence type="ECO:0000313" key="1">
    <source>
        <dbReference type="EnsemblPlants" id="Bo8g080590.1"/>
    </source>
</evidence>
<organism evidence="1 2">
    <name type="scientific">Brassica oleracea var. oleracea</name>
    <dbReference type="NCBI Taxonomy" id="109376"/>
    <lineage>
        <taxon>Eukaryota</taxon>
        <taxon>Viridiplantae</taxon>
        <taxon>Streptophyta</taxon>
        <taxon>Embryophyta</taxon>
        <taxon>Tracheophyta</taxon>
        <taxon>Spermatophyta</taxon>
        <taxon>Magnoliopsida</taxon>
        <taxon>eudicotyledons</taxon>
        <taxon>Gunneridae</taxon>
        <taxon>Pentapetalae</taxon>
        <taxon>rosids</taxon>
        <taxon>malvids</taxon>
        <taxon>Brassicales</taxon>
        <taxon>Brassicaceae</taxon>
        <taxon>Brassiceae</taxon>
        <taxon>Brassica</taxon>
    </lineage>
</organism>
<dbReference type="HOGENOM" id="CLU_188716_0_0_1"/>
<dbReference type="Proteomes" id="UP000032141">
    <property type="component" value="Chromosome C8"/>
</dbReference>
<dbReference type="SMR" id="A0A0D3DS51"/>
<protein>
    <recommendedName>
        <fullName evidence="3">AB hydrolase-1 domain-containing protein</fullName>
    </recommendedName>
</protein>
<dbReference type="STRING" id="109376.A0A0D3DS51"/>
<dbReference type="Gene3D" id="3.40.50.1820">
    <property type="entry name" value="alpha/beta hydrolase"/>
    <property type="match status" value="1"/>
</dbReference>
<sequence length="82" mass="9388">MAPWQDSKIVVPTMFIFGDKDNGNEGEYGKMQYVKGEMFKSLVPNLEITVIEDGHHFIQQEKSKQVSEEMLSFFNKLGNATE</sequence>
<dbReference type="Gramene" id="Bo8g080590.1">
    <property type="protein sequence ID" value="Bo8g080590.1"/>
    <property type="gene ID" value="Bo8g080590"/>
</dbReference>
<reference evidence="1 2" key="1">
    <citation type="journal article" date="2014" name="Genome Biol.">
        <title>Transcriptome and methylome profiling reveals relics of genome dominance in the mesopolyploid Brassica oleracea.</title>
        <authorList>
            <person name="Parkin I.A."/>
            <person name="Koh C."/>
            <person name="Tang H."/>
            <person name="Robinson S.J."/>
            <person name="Kagale S."/>
            <person name="Clarke W.E."/>
            <person name="Town C.D."/>
            <person name="Nixon J."/>
            <person name="Krishnakumar V."/>
            <person name="Bidwell S.L."/>
            <person name="Denoeud F."/>
            <person name="Belcram H."/>
            <person name="Links M.G."/>
            <person name="Just J."/>
            <person name="Clarke C."/>
            <person name="Bender T."/>
            <person name="Huebert T."/>
            <person name="Mason A.S."/>
            <person name="Pires J.C."/>
            <person name="Barker G."/>
            <person name="Moore J."/>
            <person name="Walley P.G."/>
            <person name="Manoli S."/>
            <person name="Batley J."/>
            <person name="Edwards D."/>
            <person name="Nelson M.N."/>
            <person name="Wang X."/>
            <person name="Paterson A.H."/>
            <person name="King G."/>
            <person name="Bancroft I."/>
            <person name="Chalhoub B."/>
            <person name="Sharpe A.G."/>
        </authorList>
    </citation>
    <scope>NUCLEOTIDE SEQUENCE</scope>
    <source>
        <strain evidence="1 2">cv. TO1000</strain>
    </source>
</reference>
<evidence type="ECO:0008006" key="3">
    <source>
        <dbReference type="Google" id="ProtNLM"/>
    </source>
</evidence>
<accession>A0A0D3DS51</accession>
<dbReference type="eggNOG" id="KOG4178">
    <property type="taxonomic scope" value="Eukaryota"/>
</dbReference>
<evidence type="ECO:0000313" key="2">
    <source>
        <dbReference type="Proteomes" id="UP000032141"/>
    </source>
</evidence>
<dbReference type="EnsemblPlants" id="Bo8g080590.1">
    <property type="protein sequence ID" value="Bo8g080590.1"/>
    <property type="gene ID" value="Bo8g080590"/>
</dbReference>
<dbReference type="SUPFAM" id="SSF53474">
    <property type="entry name" value="alpha/beta-Hydrolases"/>
    <property type="match status" value="1"/>
</dbReference>
<keyword evidence="2" id="KW-1185">Reference proteome</keyword>
<name>A0A0D3DS51_BRAOL</name>